<feature type="transmembrane region" description="Helical" evidence="9">
    <location>
        <begin position="25"/>
        <end position="46"/>
    </location>
</feature>
<evidence type="ECO:0000256" key="6">
    <source>
        <dbReference type="ARBA" id="ARBA00022840"/>
    </source>
</evidence>
<keyword evidence="4 9" id="KW-0812">Transmembrane</keyword>
<dbReference type="InterPro" id="IPR050835">
    <property type="entry name" value="ABC_transporter_sub-D"/>
</dbReference>
<dbReference type="AlphaFoldDB" id="A0A1E3WG16"/>
<dbReference type="GO" id="GO:0016887">
    <property type="term" value="F:ATP hydrolysis activity"/>
    <property type="evidence" value="ECO:0007669"/>
    <property type="project" value="InterPro"/>
</dbReference>
<evidence type="ECO:0000313" key="12">
    <source>
        <dbReference type="EMBL" id="ODS03987.1"/>
    </source>
</evidence>
<dbReference type="InterPro" id="IPR003439">
    <property type="entry name" value="ABC_transporter-like_ATP-bd"/>
</dbReference>
<keyword evidence="5" id="KW-0547">Nucleotide-binding</keyword>
<dbReference type="PROSITE" id="PS50893">
    <property type="entry name" value="ABC_TRANSPORTER_2"/>
    <property type="match status" value="1"/>
</dbReference>
<reference evidence="12 13" key="1">
    <citation type="journal article" date="2016" name="Environ. Microbiol.">
        <title>New Methyloceanibacter diversity from North Sea sediments includes methanotroph containing solely the soluble methane monooxygenase.</title>
        <authorList>
            <person name="Vekeman B."/>
            <person name="Kerckhof F.M."/>
            <person name="Cremers G."/>
            <person name="de Vos P."/>
            <person name="Vandamme P."/>
            <person name="Boon N."/>
            <person name="Op den Camp H.J."/>
            <person name="Heylen K."/>
        </authorList>
    </citation>
    <scope>NUCLEOTIDE SEQUENCE [LARGE SCALE GENOMIC DNA]</scope>
    <source>
        <strain evidence="12 13">R-67177</strain>
    </source>
</reference>
<gene>
    <name evidence="12" type="ORF">AUC71_06580</name>
</gene>
<feature type="transmembrane region" description="Helical" evidence="9">
    <location>
        <begin position="66"/>
        <end position="90"/>
    </location>
</feature>
<dbReference type="InterPro" id="IPR003593">
    <property type="entry name" value="AAA+_ATPase"/>
</dbReference>
<dbReference type="Proteomes" id="UP000095042">
    <property type="component" value="Unassembled WGS sequence"/>
</dbReference>
<feature type="transmembrane region" description="Helical" evidence="9">
    <location>
        <begin position="140"/>
        <end position="167"/>
    </location>
</feature>
<dbReference type="PROSITE" id="PS00211">
    <property type="entry name" value="ABC_TRANSPORTER_1"/>
    <property type="match status" value="1"/>
</dbReference>
<dbReference type="Gene3D" id="1.20.1560.10">
    <property type="entry name" value="ABC transporter type 1, transmembrane domain"/>
    <property type="match status" value="1"/>
</dbReference>
<dbReference type="Pfam" id="PF00005">
    <property type="entry name" value="ABC_tran"/>
    <property type="match status" value="1"/>
</dbReference>
<dbReference type="PANTHER" id="PTHR11384:SF59">
    <property type="entry name" value="LYSOSOMAL COBALAMIN TRANSPORTER ABCD4"/>
    <property type="match status" value="1"/>
</dbReference>
<evidence type="ECO:0000313" key="13">
    <source>
        <dbReference type="Proteomes" id="UP000095042"/>
    </source>
</evidence>
<evidence type="ECO:0000256" key="1">
    <source>
        <dbReference type="ARBA" id="ARBA00004651"/>
    </source>
</evidence>
<dbReference type="PANTHER" id="PTHR11384">
    <property type="entry name" value="ATP-BINDING CASSETTE, SUB-FAMILY D MEMBER"/>
    <property type="match status" value="1"/>
</dbReference>
<comment type="subcellular location">
    <subcellularLocation>
        <location evidence="1">Cell membrane</location>
        <topology evidence="1">Multi-pass membrane protein</topology>
    </subcellularLocation>
</comment>
<organism evidence="12 13">
    <name type="scientific">Methyloceanibacter marginalis</name>
    <dbReference type="NCBI Taxonomy" id="1774971"/>
    <lineage>
        <taxon>Bacteria</taxon>
        <taxon>Pseudomonadati</taxon>
        <taxon>Pseudomonadota</taxon>
        <taxon>Alphaproteobacteria</taxon>
        <taxon>Hyphomicrobiales</taxon>
        <taxon>Hyphomicrobiaceae</taxon>
        <taxon>Methyloceanibacter</taxon>
    </lineage>
</organism>
<evidence type="ECO:0000259" key="11">
    <source>
        <dbReference type="PROSITE" id="PS50929"/>
    </source>
</evidence>
<dbReference type="GO" id="GO:0005524">
    <property type="term" value="F:ATP binding"/>
    <property type="evidence" value="ECO:0007669"/>
    <property type="project" value="UniProtKB-KW"/>
</dbReference>
<feature type="domain" description="ABC transporter" evidence="10">
    <location>
        <begin position="369"/>
        <end position="581"/>
    </location>
</feature>
<dbReference type="GO" id="GO:0005886">
    <property type="term" value="C:plasma membrane"/>
    <property type="evidence" value="ECO:0007669"/>
    <property type="project" value="UniProtKB-SubCell"/>
</dbReference>
<feature type="transmembrane region" description="Helical" evidence="9">
    <location>
        <begin position="272"/>
        <end position="296"/>
    </location>
</feature>
<dbReference type="InterPro" id="IPR027417">
    <property type="entry name" value="P-loop_NTPase"/>
</dbReference>
<evidence type="ECO:0000256" key="3">
    <source>
        <dbReference type="ARBA" id="ARBA00022448"/>
    </source>
</evidence>
<evidence type="ECO:0000256" key="2">
    <source>
        <dbReference type="ARBA" id="ARBA00005417"/>
    </source>
</evidence>
<keyword evidence="8 9" id="KW-0472">Membrane</keyword>
<dbReference type="GO" id="GO:0140359">
    <property type="term" value="F:ABC-type transporter activity"/>
    <property type="evidence" value="ECO:0007669"/>
    <property type="project" value="InterPro"/>
</dbReference>
<dbReference type="Pfam" id="PF06472">
    <property type="entry name" value="ABC_membrane_2"/>
    <property type="match status" value="1"/>
</dbReference>
<feature type="domain" description="ABC transmembrane type-1" evidence="11">
    <location>
        <begin position="29"/>
        <end position="331"/>
    </location>
</feature>
<dbReference type="SUPFAM" id="SSF90123">
    <property type="entry name" value="ABC transporter transmembrane region"/>
    <property type="match status" value="1"/>
</dbReference>
<keyword evidence="7 9" id="KW-1133">Transmembrane helix</keyword>
<feature type="transmembrane region" description="Helical" evidence="9">
    <location>
        <begin position="187"/>
        <end position="207"/>
    </location>
</feature>
<protein>
    <submittedName>
        <fullName evidence="12">ABC transporter ATP-binding protein</fullName>
    </submittedName>
</protein>
<accession>A0A1E3WG16</accession>
<dbReference type="InterPro" id="IPR036640">
    <property type="entry name" value="ABC1_TM_sf"/>
</dbReference>
<dbReference type="InterPro" id="IPR017871">
    <property type="entry name" value="ABC_transporter-like_CS"/>
</dbReference>
<evidence type="ECO:0000256" key="7">
    <source>
        <dbReference type="ARBA" id="ARBA00022989"/>
    </source>
</evidence>
<dbReference type="Gene3D" id="3.40.50.300">
    <property type="entry name" value="P-loop containing nucleotide triphosphate hydrolases"/>
    <property type="match status" value="1"/>
</dbReference>
<comment type="similarity">
    <text evidence="2">Belongs to the ABC transporter superfamily.</text>
</comment>
<proteinExistence type="inferred from homology"/>
<dbReference type="PROSITE" id="PS50929">
    <property type="entry name" value="ABC_TM1F"/>
    <property type="match status" value="1"/>
</dbReference>
<evidence type="ECO:0000259" key="10">
    <source>
        <dbReference type="PROSITE" id="PS50893"/>
    </source>
</evidence>
<evidence type="ECO:0000256" key="5">
    <source>
        <dbReference type="ARBA" id="ARBA00022741"/>
    </source>
</evidence>
<dbReference type="InterPro" id="IPR011527">
    <property type="entry name" value="ABC1_TM_dom"/>
</dbReference>
<keyword evidence="6 12" id="KW-0067">ATP-binding</keyword>
<keyword evidence="3" id="KW-0813">Transport</keyword>
<evidence type="ECO:0000256" key="4">
    <source>
        <dbReference type="ARBA" id="ARBA00022692"/>
    </source>
</evidence>
<dbReference type="OrthoDB" id="9810134at2"/>
<name>A0A1E3WG16_9HYPH</name>
<dbReference type="EMBL" id="LPWD01000028">
    <property type="protein sequence ID" value="ODS03987.1"/>
    <property type="molecule type" value="Genomic_DNA"/>
</dbReference>
<dbReference type="CDD" id="cd03223">
    <property type="entry name" value="ABCD_peroxisomal_ALDP"/>
    <property type="match status" value="1"/>
</dbReference>
<evidence type="ECO:0000256" key="9">
    <source>
        <dbReference type="SAM" id="Phobius"/>
    </source>
</evidence>
<keyword evidence="13" id="KW-1185">Reference proteome</keyword>
<sequence length="583" mass="65372">MAKFRDTAKEFARIAFPYFRGSDRLWGRGLLLVVIALQLFQVWLNVRFNAWYNTFYTALRTRTWEVFIYQFGVFTVLAIFFIVTAVYQLYLQQWLQIRWRGWLTEAYLGRWLAEGTHYRMRLKGDSADNPDQRIADDIRLFVNATLDIGIALLGSVVTLISFIVILWNLSSATPLMIGDASYEIPGYLVWAALIYSVIGTWVTHLVGRPLIKLNFDQQRYEADFRFSLVRLRENAEEVTLLSGEPAEEAHLHDRFAHVIRNWHGIMSRTKKLTFLTAGYNQVAIIFPFLVVSPVYFFGTLTLGGLMQIAQAFSQVQSALSFFVTAYSSIADWKAVLDRLAGFEASIDWAQKLSETAPRVEFISEGAGTLHVEQMSVGLPNGDEIVRLSDLVIAPGERILVTGPSGSGKTSLFRALGGVWPFGSGSVRIPEGASVLVLPQRPYLPLGTLRGALAYPGPQDAFTPQEIETALEEVGLGHLSGKLDETAYWADTLSGGEQQRLSIARALLHKPQWLFLDEATSALDEESEASLYRLLLERLPDSAIVSIGHRSSLNEFHGRFFKLSPEEDGRHRLAEAKQAPKAVA</sequence>
<dbReference type="SMART" id="SM00382">
    <property type="entry name" value="AAA"/>
    <property type="match status" value="1"/>
</dbReference>
<evidence type="ECO:0000256" key="8">
    <source>
        <dbReference type="ARBA" id="ARBA00023136"/>
    </source>
</evidence>
<dbReference type="RefSeq" id="WP_069622810.1">
    <property type="nucleotide sequence ID" value="NZ_LPWD01000028.1"/>
</dbReference>
<comment type="caution">
    <text evidence="12">The sequence shown here is derived from an EMBL/GenBank/DDBJ whole genome shotgun (WGS) entry which is preliminary data.</text>
</comment>
<dbReference type="SUPFAM" id="SSF52540">
    <property type="entry name" value="P-loop containing nucleoside triphosphate hydrolases"/>
    <property type="match status" value="1"/>
</dbReference>